<evidence type="ECO:0000313" key="8">
    <source>
        <dbReference type="EMBL" id="EFG49287.1"/>
    </source>
</evidence>
<evidence type="ECO:0000313" key="9">
    <source>
        <dbReference type="Proteomes" id="UP000003764"/>
    </source>
</evidence>
<keyword evidence="9" id="KW-1185">Reference proteome</keyword>
<sequence>MEDVLMERKSLLKSLAVIGLSGLVLAACGNSSDNSGSNGSGSNGSGNGEQVLNWTTSSELPTMDTTMVTDTVSFDIMNNVNEGLYRQNAEGKYEAGVLDGEPEISEDGSVYTYKIKEDATWSNGDPVTANDFVYAWQRLVDPDTAAPYSYLADGIIQNATEIIAGEMEPSELGAVAVDEKTLEVTYAKPVPYLEGLLSMAPFYPLNQAYVEEQGDSYATNSDTVLYNGPFALSGWDGTNLNWSLVKNDSYWDADNVQLDTVNYQVLKETSTALNLFDSGEIDYTTVSGEYVAAREGDPNMDNAPESVVFFIKMNQERNGEETPLANTNIRRGIAQAIDKQSFADQVLQNGSLPADYLVPEGLASNPSTDVDFREDSTEGTGFVDYDVEAAQEAFNAGLEELGTDSITLELLVDDTENAKRSAEYIQGQLQTNLPGLQVQIVSVPFKNRIAANNSQDYDLQVSGWGADYADPINFLELFVTDGNNNNSGYSNEEYDALIQAASDETEDLDKRWSDLVAAESLILEEAGIAPLYQRYGAYLEQPTVEDVVHHQVGASTSFKWASKTAAE</sequence>
<feature type="chain" id="PRO_5045711793" evidence="6">
    <location>
        <begin position="27"/>
        <end position="567"/>
    </location>
</feature>
<comment type="similarity">
    <text evidence="2">Belongs to the bacterial solute-binding protein 5 family.</text>
</comment>
<keyword evidence="4 6" id="KW-0732">Signal</keyword>
<proteinExistence type="inferred from homology"/>
<feature type="signal peptide" evidence="6">
    <location>
        <begin position="1"/>
        <end position="26"/>
    </location>
</feature>
<dbReference type="InterPro" id="IPR030678">
    <property type="entry name" value="Peptide/Ni-bd"/>
</dbReference>
<accession>A0ABN0A7Y1</accession>
<dbReference type="Proteomes" id="UP000003764">
    <property type="component" value="Unassembled WGS sequence"/>
</dbReference>
<dbReference type="PANTHER" id="PTHR30290:SF10">
    <property type="entry name" value="PERIPLASMIC OLIGOPEPTIDE-BINDING PROTEIN-RELATED"/>
    <property type="match status" value="1"/>
</dbReference>
<comment type="caution">
    <text evidence="8">The sequence shown here is derived from an EMBL/GenBank/DDBJ whole genome shotgun (WGS) entry which is preliminary data.</text>
</comment>
<protein>
    <submittedName>
        <fullName evidence="8">ABC transporter, substrate-binding protein, family 5</fullName>
    </submittedName>
</protein>
<dbReference type="PIRSF" id="PIRSF002741">
    <property type="entry name" value="MppA"/>
    <property type="match status" value="1"/>
</dbReference>
<evidence type="ECO:0000256" key="3">
    <source>
        <dbReference type="ARBA" id="ARBA00022448"/>
    </source>
</evidence>
<evidence type="ECO:0000256" key="4">
    <source>
        <dbReference type="ARBA" id="ARBA00022729"/>
    </source>
</evidence>
<evidence type="ECO:0000256" key="5">
    <source>
        <dbReference type="SAM" id="MobiDB-lite"/>
    </source>
</evidence>
<dbReference type="Gene3D" id="3.10.105.10">
    <property type="entry name" value="Dipeptide-binding Protein, Domain 3"/>
    <property type="match status" value="1"/>
</dbReference>
<evidence type="ECO:0000256" key="6">
    <source>
        <dbReference type="SAM" id="SignalP"/>
    </source>
</evidence>
<dbReference type="CDD" id="cd08504">
    <property type="entry name" value="PBP2_OppA"/>
    <property type="match status" value="1"/>
</dbReference>
<dbReference type="SUPFAM" id="SSF53850">
    <property type="entry name" value="Periplasmic binding protein-like II"/>
    <property type="match status" value="1"/>
</dbReference>
<organism evidence="8 9">
    <name type="scientific">Aerococcus viridans (strain ATCC 11563 / DSM 20340 / CCUG 4311 / JCM 20461 / NBRC 12219 / NCTC 8251 / M1)</name>
    <dbReference type="NCBI Taxonomy" id="655812"/>
    <lineage>
        <taxon>Bacteria</taxon>
        <taxon>Bacillati</taxon>
        <taxon>Bacillota</taxon>
        <taxon>Bacilli</taxon>
        <taxon>Lactobacillales</taxon>
        <taxon>Aerococcaceae</taxon>
        <taxon>Aerococcus</taxon>
    </lineage>
</organism>
<dbReference type="EMBL" id="ADNT01000089">
    <property type="protein sequence ID" value="EFG49287.1"/>
    <property type="molecule type" value="Genomic_DNA"/>
</dbReference>
<keyword evidence="3" id="KW-0813">Transport</keyword>
<dbReference type="Gene3D" id="3.40.190.10">
    <property type="entry name" value="Periplasmic binding protein-like II"/>
    <property type="match status" value="1"/>
</dbReference>
<dbReference type="Pfam" id="PF00496">
    <property type="entry name" value="SBP_bac_5"/>
    <property type="match status" value="1"/>
</dbReference>
<dbReference type="InterPro" id="IPR000914">
    <property type="entry name" value="SBP_5_dom"/>
</dbReference>
<feature type="region of interest" description="Disordered" evidence="5">
    <location>
        <begin position="31"/>
        <end position="51"/>
    </location>
</feature>
<evidence type="ECO:0000256" key="1">
    <source>
        <dbReference type="ARBA" id="ARBA00004196"/>
    </source>
</evidence>
<feature type="domain" description="Solute-binding protein family 5" evidence="7">
    <location>
        <begin position="100"/>
        <end position="486"/>
    </location>
</feature>
<evidence type="ECO:0000256" key="2">
    <source>
        <dbReference type="ARBA" id="ARBA00005695"/>
    </source>
</evidence>
<evidence type="ECO:0000259" key="7">
    <source>
        <dbReference type="Pfam" id="PF00496"/>
    </source>
</evidence>
<reference evidence="8 9" key="1">
    <citation type="submission" date="2010-04" db="EMBL/GenBank/DDBJ databases">
        <authorList>
            <person name="Muzny D."/>
            <person name="Qin X."/>
            <person name="Deng J."/>
            <person name="Jiang H."/>
            <person name="Liu Y."/>
            <person name="Qu J."/>
            <person name="Song X.-Z."/>
            <person name="Zhang L."/>
            <person name="Thornton R."/>
            <person name="Coyle M."/>
            <person name="Francisco L."/>
            <person name="Jackson L."/>
            <person name="Javaid M."/>
            <person name="Korchina V."/>
            <person name="Kovar C."/>
            <person name="Mata R."/>
            <person name="Mathew T."/>
            <person name="Ngo R."/>
            <person name="Nguyen L."/>
            <person name="Nguyen N."/>
            <person name="Okwuonu G."/>
            <person name="Ongeri F."/>
            <person name="Pham C."/>
            <person name="Simmons D."/>
            <person name="Wilczek-Boney K."/>
            <person name="Hale W."/>
            <person name="Jakkamsetti A."/>
            <person name="Pham P."/>
            <person name="Ruth R."/>
            <person name="San Lucas F."/>
            <person name="Warren J."/>
            <person name="Zhang J."/>
            <person name="Zhao Z."/>
            <person name="Zhou C."/>
            <person name="Zhu D."/>
            <person name="Lee S."/>
            <person name="Bess C."/>
            <person name="Blankenburg K."/>
            <person name="Forbes L."/>
            <person name="Fu Q."/>
            <person name="Gubbala S."/>
            <person name="Hirani K."/>
            <person name="Jayaseelan J.C."/>
            <person name="Lara F."/>
            <person name="Munidasa M."/>
            <person name="Palculict T."/>
            <person name="Patil S."/>
            <person name="Pu L.-L."/>
            <person name="Saada N."/>
            <person name="Tang L."/>
            <person name="Weissenberger G."/>
            <person name="Zhu Y."/>
            <person name="Hemphill L."/>
            <person name="Shang Y."/>
            <person name="Youmans B."/>
            <person name="Ayvaz T."/>
            <person name="Ross M."/>
            <person name="Santibanez J."/>
            <person name="Aqrawi P."/>
            <person name="Gross S."/>
            <person name="Joshi V."/>
            <person name="Fowler G."/>
            <person name="Nazareth L."/>
            <person name="Reid J."/>
            <person name="Worley K."/>
            <person name="Petrosino J."/>
            <person name="Highlander S."/>
            <person name="Gibbs R."/>
            <person name="Gibbs R."/>
        </authorList>
    </citation>
    <scope>NUCLEOTIDE SEQUENCE [LARGE SCALE GENOMIC DNA]</scope>
    <source>
        <strain evidence="8 9">ATCC 11563</strain>
    </source>
</reference>
<comment type="subcellular location">
    <subcellularLocation>
        <location evidence="1">Cell envelope</location>
    </subcellularLocation>
</comment>
<feature type="compositionally biased region" description="Gly residues" evidence="5">
    <location>
        <begin position="38"/>
        <end position="47"/>
    </location>
</feature>
<dbReference type="InterPro" id="IPR039424">
    <property type="entry name" value="SBP_5"/>
</dbReference>
<dbReference type="PANTHER" id="PTHR30290">
    <property type="entry name" value="PERIPLASMIC BINDING COMPONENT OF ABC TRANSPORTER"/>
    <property type="match status" value="1"/>
</dbReference>
<dbReference type="Gene3D" id="3.90.76.10">
    <property type="entry name" value="Dipeptide-binding Protein, Domain 1"/>
    <property type="match status" value="1"/>
</dbReference>
<name>A0ABN0A7Y1_AERVM</name>
<gene>
    <name evidence="8" type="ORF">HMPREF0061_1357</name>
</gene>